<evidence type="ECO:0000256" key="11">
    <source>
        <dbReference type="ARBA" id="ARBA00022853"/>
    </source>
</evidence>
<dbReference type="PROSITE" id="PS00916">
    <property type="entry name" value="PI3_4_KINASE_2"/>
    <property type="match status" value="1"/>
</dbReference>
<comment type="catalytic activity">
    <reaction evidence="18">
        <text>L-threonyl-[protein] + ATP = O-phospho-L-threonyl-[protein] + ADP + H(+)</text>
        <dbReference type="Rhea" id="RHEA:46608"/>
        <dbReference type="Rhea" id="RHEA-COMP:11060"/>
        <dbReference type="Rhea" id="RHEA-COMP:11605"/>
        <dbReference type="ChEBI" id="CHEBI:15378"/>
        <dbReference type="ChEBI" id="CHEBI:30013"/>
        <dbReference type="ChEBI" id="CHEBI:30616"/>
        <dbReference type="ChEBI" id="CHEBI:61977"/>
        <dbReference type="ChEBI" id="CHEBI:456216"/>
        <dbReference type="EC" id="2.7.11.1"/>
    </reaction>
</comment>
<evidence type="ECO:0000256" key="19">
    <source>
        <dbReference type="ARBA" id="ARBA00048679"/>
    </source>
</evidence>
<evidence type="ECO:0000256" key="10">
    <source>
        <dbReference type="ARBA" id="ARBA00022840"/>
    </source>
</evidence>
<keyword evidence="10" id="KW-0067">ATP-binding</keyword>
<evidence type="ECO:0000256" key="17">
    <source>
        <dbReference type="ARBA" id="ARBA00033001"/>
    </source>
</evidence>
<keyword evidence="13" id="KW-0539">Nucleus</keyword>
<dbReference type="PROSITE" id="PS51190">
    <property type="entry name" value="FATC"/>
    <property type="match status" value="1"/>
</dbReference>
<dbReference type="EC" id="2.7.11.1" evidence="3"/>
<dbReference type="Pfam" id="PF08064">
    <property type="entry name" value="UME"/>
    <property type="match status" value="1"/>
</dbReference>
<dbReference type="InterPro" id="IPR003151">
    <property type="entry name" value="PIK-rel_kinase_FAT"/>
</dbReference>
<dbReference type="Pfam" id="PF02260">
    <property type="entry name" value="FATC"/>
    <property type="match status" value="1"/>
</dbReference>
<evidence type="ECO:0000256" key="5">
    <source>
        <dbReference type="ARBA" id="ARBA00022527"/>
    </source>
</evidence>
<proteinExistence type="inferred from homology"/>
<dbReference type="SMART" id="SM01343">
    <property type="entry name" value="FATC"/>
    <property type="match status" value="1"/>
</dbReference>
<evidence type="ECO:0000256" key="2">
    <source>
        <dbReference type="ARBA" id="ARBA00010769"/>
    </source>
</evidence>
<keyword evidence="24" id="KW-1185">Reference proteome</keyword>
<evidence type="ECO:0000256" key="1">
    <source>
        <dbReference type="ARBA" id="ARBA00004123"/>
    </source>
</evidence>
<dbReference type="Pfam" id="PF00454">
    <property type="entry name" value="PI3_PI4_kinase"/>
    <property type="match status" value="1"/>
</dbReference>
<evidence type="ECO:0000256" key="18">
    <source>
        <dbReference type="ARBA" id="ARBA00047899"/>
    </source>
</evidence>
<keyword evidence="12" id="KW-0234">DNA repair</keyword>
<dbReference type="InterPro" id="IPR057564">
    <property type="entry name" value="HEAT_ATR"/>
</dbReference>
<dbReference type="InterPro" id="IPR056802">
    <property type="entry name" value="ATR-like_M-HEAT"/>
</dbReference>
<dbReference type="InterPro" id="IPR012993">
    <property type="entry name" value="UME"/>
</dbReference>
<dbReference type="InterPro" id="IPR058681">
    <property type="entry name" value="HEAT_MEC1_N"/>
</dbReference>
<feature type="domain" description="PI3K/PI4K catalytic" evidence="20">
    <location>
        <begin position="2053"/>
        <end position="2374"/>
    </location>
</feature>
<evidence type="ECO:0000256" key="14">
    <source>
        <dbReference type="ARBA" id="ARBA00023254"/>
    </source>
</evidence>
<comment type="similarity">
    <text evidence="2">Belongs to the PI3/PI4-kinase family. ATM subfamily.</text>
</comment>
<dbReference type="InterPro" id="IPR036940">
    <property type="entry name" value="PI3/4_kinase_cat_sf"/>
</dbReference>
<evidence type="ECO:0000256" key="12">
    <source>
        <dbReference type="ARBA" id="ARBA00023204"/>
    </source>
</evidence>
<evidence type="ECO:0000256" key="16">
    <source>
        <dbReference type="ARBA" id="ARBA00030459"/>
    </source>
</evidence>
<dbReference type="PANTHER" id="PTHR11139:SF125">
    <property type="entry name" value="SERINE_THREONINE-PROTEIN KINASE MEC1"/>
    <property type="match status" value="1"/>
</dbReference>
<dbReference type="InterPro" id="IPR011990">
    <property type="entry name" value="TPR-like_helical_dom_sf"/>
</dbReference>
<keyword evidence="7" id="KW-0547">Nucleotide-binding</keyword>
<evidence type="ECO:0000256" key="8">
    <source>
        <dbReference type="ARBA" id="ARBA00022763"/>
    </source>
</evidence>
<dbReference type="PROSITE" id="PS51189">
    <property type="entry name" value="FAT"/>
    <property type="match status" value="1"/>
</dbReference>
<dbReference type="Pfam" id="PF25385">
    <property type="entry name" value="HEAT_MEC1_N"/>
    <property type="match status" value="1"/>
</dbReference>
<organism evidence="23 24">
    <name type="scientific">[Candida] anglica</name>
    <dbReference type="NCBI Taxonomy" id="148631"/>
    <lineage>
        <taxon>Eukaryota</taxon>
        <taxon>Fungi</taxon>
        <taxon>Dikarya</taxon>
        <taxon>Ascomycota</taxon>
        <taxon>Saccharomycotina</taxon>
        <taxon>Pichiomycetes</taxon>
        <taxon>Debaryomycetaceae</taxon>
        <taxon>Kurtzmaniella</taxon>
    </lineage>
</organism>
<dbReference type="Pfam" id="PF23593">
    <property type="entry name" value="HEAT_ATR"/>
    <property type="match status" value="1"/>
</dbReference>
<evidence type="ECO:0000256" key="15">
    <source>
        <dbReference type="ARBA" id="ARBA00029679"/>
    </source>
</evidence>
<keyword evidence="6" id="KW-0808">Transferase</keyword>
<dbReference type="EMBL" id="OZ004257">
    <property type="protein sequence ID" value="CAK7906601.1"/>
    <property type="molecule type" value="Genomic_DNA"/>
</dbReference>
<evidence type="ECO:0000256" key="4">
    <source>
        <dbReference type="ARBA" id="ARBA00021345"/>
    </source>
</evidence>
<keyword evidence="9 23" id="KW-0418">Kinase</keyword>
<evidence type="ECO:0000256" key="6">
    <source>
        <dbReference type="ARBA" id="ARBA00022679"/>
    </source>
</evidence>
<feature type="domain" description="FAT" evidence="21">
    <location>
        <begin position="1410"/>
        <end position="1946"/>
    </location>
</feature>
<name>A0ABP0EDQ9_9ASCO</name>
<evidence type="ECO:0000256" key="13">
    <source>
        <dbReference type="ARBA" id="ARBA00023242"/>
    </source>
</evidence>
<comment type="catalytic activity">
    <reaction evidence="19">
        <text>L-seryl-[protein] + ATP = O-phospho-L-seryl-[protein] + ADP + H(+)</text>
        <dbReference type="Rhea" id="RHEA:17989"/>
        <dbReference type="Rhea" id="RHEA-COMP:9863"/>
        <dbReference type="Rhea" id="RHEA-COMP:11604"/>
        <dbReference type="ChEBI" id="CHEBI:15378"/>
        <dbReference type="ChEBI" id="CHEBI:29999"/>
        <dbReference type="ChEBI" id="CHEBI:30616"/>
        <dbReference type="ChEBI" id="CHEBI:83421"/>
        <dbReference type="ChEBI" id="CHEBI:456216"/>
        <dbReference type="EC" id="2.7.11.1"/>
    </reaction>
</comment>
<evidence type="ECO:0000259" key="20">
    <source>
        <dbReference type="PROSITE" id="PS50290"/>
    </source>
</evidence>
<gene>
    <name evidence="23" type="primary">MEC1</name>
    <name evidence="23" type="ORF">CAAN4_E01530</name>
</gene>
<keyword evidence="11" id="KW-0156">Chromatin regulator</keyword>
<dbReference type="Gene3D" id="1.25.40.10">
    <property type="entry name" value="Tetratricopeptide repeat domain"/>
    <property type="match status" value="1"/>
</dbReference>
<dbReference type="InterPro" id="IPR018936">
    <property type="entry name" value="PI3/4_kinase_CS"/>
</dbReference>
<keyword evidence="5" id="KW-0723">Serine/threonine-protein kinase</keyword>
<keyword evidence="14" id="KW-0469">Meiosis</keyword>
<evidence type="ECO:0000259" key="22">
    <source>
        <dbReference type="PROSITE" id="PS51190"/>
    </source>
</evidence>
<keyword evidence="8" id="KW-0227">DNA damage</keyword>
<reference evidence="23 24" key="1">
    <citation type="submission" date="2024-01" db="EMBL/GenBank/DDBJ databases">
        <authorList>
            <consortium name="Genoscope - CEA"/>
            <person name="William W."/>
        </authorList>
    </citation>
    <scope>NUCLEOTIDE SEQUENCE [LARGE SCALE GENOMIC DNA]</scope>
    <source>
        <strain evidence="23 24">29B2s-10</strain>
    </source>
</reference>
<dbReference type="Proteomes" id="UP001497600">
    <property type="component" value="Chromosome E"/>
</dbReference>
<dbReference type="Gene3D" id="1.10.1070.11">
    <property type="entry name" value="Phosphatidylinositol 3-/4-kinase, catalytic domain"/>
    <property type="match status" value="1"/>
</dbReference>
<dbReference type="PANTHER" id="PTHR11139">
    <property type="entry name" value="ATAXIA TELANGIECTASIA MUTATED ATM -RELATED"/>
    <property type="match status" value="1"/>
</dbReference>
<feature type="domain" description="FATC" evidence="22">
    <location>
        <begin position="2358"/>
        <end position="2390"/>
    </location>
</feature>
<dbReference type="Gene3D" id="3.30.1010.10">
    <property type="entry name" value="Phosphatidylinositol 3-kinase Catalytic Subunit, Chain A, domain 4"/>
    <property type="match status" value="1"/>
</dbReference>
<dbReference type="InterPro" id="IPR000403">
    <property type="entry name" value="PI3/4_kinase_cat_dom"/>
</dbReference>
<dbReference type="InterPro" id="IPR014009">
    <property type="entry name" value="PIK_FAT"/>
</dbReference>
<evidence type="ECO:0000256" key="3">
    <source>
        <dbReference type="ARBA" id="ARBA00012513"/>
    </source>
</evidence>
<comment type="subcellular location">
    <subcellularLocation>
        <location evidence="1">Nucleus</location>
    </subcellularLocation>
</comment>
<dbReference type="SUPFAM" id="SSF56112">
    <property type="entry name" value="Protein kinase-like (PK-like)"/>
    <property type="match status" value="1"/>
</dbReference>
<dbReference type="Pfam" id="PF02259">
    <property type="entry name" value="FAT"/>
    <property type="match status" value="1"/>
</dbReference>
<evidence type="ECO:0000259" key="21">
    <source>
        <dbReference type="PROSITE" id="PS51189"/>
    </source>
</evidence>
<protein>
    <recommendedName>
        <fullName evidence="4">Serine/threonine-protein kinase MEC1</fullName>
        <ecNumber evidence="3">2.7.11.1</ecNumber>
    </recommendedName>
    <alternativeName>
        <fullName evidence="17">ATR homolog</fullName>
    </alternativeName>
    <alternativeName>
        <fullName evidence="16">DNA-damage checkpoint kinase MEC1</fullName>
    </alternativeName>
    <alternativeName>
        <fullName evidence="15">Mitosis entry checkpoint protein 1</fullName>
    </alternativeName>
</protein>
<sequence>MATFHTISIPEITLFLNDLDKSIGKDDATDFRKLTFYLFGFASARLEDVKRTESTFSNEENIHLLQRLISAIELVLTKQKHLLNSTLTSAECKLALAGNYTKTNTFTDLDSETNLLYEWIILYVLSNLTHFPHNGVICDLLKSLMIAIINLVTTKLHSFRHKAQIKVFLLKTFEGSLTDLFAKIGYANSLVDLESYYKGRLAATVHLFTIINDYDISVKLSLNNVSTELKLESFARKLWFLLGSIDLGIVITSIDSVILSLIDNLKSIIILNLTNNLIINNTVKFSQISLVASWIVDHIQSLDDNTVNTSKLNKQLIMLNRSISYCSMKVFILCIEKDTILPFLSVLQLETIIPTVELFPEFPDIILKTFHIIYFQYAVLCKHQPIVSSYQTLNKNKQVVYPFEDSELEQLRYSILDVRGSTESQNTFSAKATLLEFISSKPYSSVSNDQLVDESSTSFDYMHWLNYVSDIINDKNGLLDSRESLLTFINALGHFPCLVQGDYSFAVNECSICCGNSPMKKTCYDEISPSRKPIIENSIMTFYFKNVIVEYLLKKRGKDIMTDSIMSSAMLLTLFKIFSSFRPPPPPTSNDSAREDVAFKFIMNSLETSTNRDVRLLAGRILPLYLIFPKDGVLESSFKEIFGRLSSIKFDNESGCIYRAESTIFALGELATVSDGEILCALFIKLIDLFGETNEQHVNLVYCTFLNIAAAKCITPYKLLSPFLPSIAERIVKQPRMLLKITELLGVSKKYFLSRTKEYTTPRLLEYYKHDFIQEISDASGVTKWQLISKNLPRIIATYLCKNEKINETYIIGVLGNVTPEYKSAKMMDLMASIGGITWFILLQIRNDESGKFVNENQILNALTYVGKMNLIRNGEDPKKRPQNFDFIENLLGDHVLELVQRFSENVHHIKGSRPYLEKVSSLKAIEFLINRNITAASTALGQISTCLQATLENSDFQLPAITCWNVLVQKLETKHLISLFDIIISIIFQKFNQLEHRSKLIAVEILKKLFLELRDKYNKYALYFFSVPFVDGLDKYYQLHSSFRNLMRQKSKFNHFPEFTRRLQTGNKYVVQQALADLKNFTTKYQRNCQAEDFKDPLVAKSVSELLRTLLDTAQNFRSKNPKISNSCAKAISIIGALDPNKFSLKSIKEQVIVIHDFADYRENTVFLRHFMEEIVIKAFWASNNPVKQLFSAYSMQKFLEVLKLGESVLTPDTQDKFVDVWNEYSDLAKSTLTPLLSSKYISPVSKYEPLNYPFYKVSMQHEKWLIDFTSNLLKRSSQINKDDECAKCVIFQTCSMLVRDQDISICNYLLKYVSLSLVINGDESSFEDIKTEFLNILQFDSRDIPPDRSESLVSCFQSVFEVLDYFNEWFSVATQYQNDNQSTKSDSQKLKQSLSLVKTFLDEIPMSLIAIKSAECDSYERTILYLEKCYRDENIGESHTIGGLGIVPTLQNMYASINDVDALGGILKKFSTNNLNDKLATFQYNEDWSLAQESFQVLSGSGDMRKNNDNNTKLLASLGEHALYEEVLSNLGAKVDLDNLKSIPIDWTMAGLQASVGSANIPQLKKWIYVADLTARKSQDKDTLINYQLAKGLQFLNEGNRNEFNGCLEQLYGIIGDSLVSSMSSSFSRNSLLMSHLHTLYDLTLIVSPDVQRDATLKQQNEAILKERLANIDQSFESQWKILATHYVASVIIEDKPKTGEILLRCSESSRNSERFDVATRCIMKAMALNDQDANIEYSELLWAQGRQTEAIKSLSSIIEDEAFKSSQQRAKVQLQYAVWLDESNHSSSATIISEYIKAYQLESTWDKPYYDLGKYYSKIMASQTDSSGYYEQQTIRYFLKSLALGPSYIFEALPKLITIWLDFAQKDRRSKEAERKLNQIVMDIKTSINTVPIYVWYTSITQLLSRIGHSHEPSSKLLVIIISNLIQAYPKYSLWFALSHLQSNDKIRRDRVSAALADAQSVKPALGSIISVAEHLFSNLKKIANFKIQKKSVRKMSLSKDFGVNNMNNPCDALVIPVRSNLEIRLPSTKHTPKSFTAFPKSASVTFDGFDDMAYIFQSLQMPRQVTIRGSDFNVYRLMVKKDDTRKDAKVVEFTTMINRLLLASNETRKRNLSISNYAVVPLAENSGVIEFVQDVATMKSIISDQRKRSGVVSNDRKLFMKLDAAQKAAKNKSSSDPGSKSALVELFQDICRSTPPVLHHWLIHQFSDPGSWYRARTTFTRSSAVMSIVGYIIGLGDRHCENVLFFKKTGGVLHIDFDCLFDKGITLPIPEIVPFRLTQNLVDAMGITGIEGTFRITCEATTSLLRENEASLMNILETLLYDPLLDWKSLSNPEDHLRKVRRKIRGLVDEKEGLPMNVHGQVDVLIQEASSPEMLCQMYGGWAPYT</sequence>
<dbReference type="PROSITE" id="PS50290">
    <property type="entry name" value="PI3_4_KINASE_3"/>
    <property type="match status" value="1"/>
</dbReference>
<dbReference type="GO" id="GO:0016301">
    <property type="term" value="F:kinase activity"/>
    <property type="evidence" value="ECO:0007669"/>
    <property type="project" value="UniProtKB-KW"/>
</dbReference>
<evidence type="ECO:0000256" key="9">
    <source>
        <dbReference type="ARBA" id="ARBA00022777"/>
    </source>
</evidence>
<dbReference type="InterPro" id="IPR003152">
    <property type="entry name" value="FATC_dom"/>
</dbReference>
<dbReference type="InterPro" id="IPR050517">
    <property type="entry name" value="DDR_Repair_Kinase"/>
</dbReference>
<accession>A0ABP0EDQ9</accession>
<evidence type="ECO:0000313" key="23">
    <source>
        <dbReference type="EMBL" id="CAK7906601.1"/>
    </source>
</evidence>
<dbReference type="InterPro" id="IPR011009">
    <property type="entry name" value="Kinase-like_dom_sf"/>
</dbReference>
<evidence type="ECO:0000256" key="7">
    <source>
        <dbReference type="ARBA" id="ARBA00022741"/>
    </source>
</evidence>
<dbReference type="SMART" id="SM00146">
    <property type="entry name" value="PI3Kc"/>
    <property type="match status" value="1"/>
</dbReference>
<dbReference type="CDD" id="cd00892">
    <property type="entry name" value="PIKKc_ATR"/>
    <property type="match status" value="1"/>
</dbReference>
<dbReference type="Pfam" id="PF25030">
    <property type="entry name" value="M-HEAT_ATR"/>
    <property type="match status" value="1"/>
</dbReference>
<dbReference type="SMART" id="SM00802">
    <property type="entry name" value="UME"/>
    <property type="match status" value="1"/>
</dbReference>
<evidence type="ECO:0000313" key="24">
    <source>
        <dbReference type="Proteomes" id="UP001497600"/>
    </source>
</evidence>